<evidence type="ECO:0000313" key="4">
    <source>
        <dbReference type="Proteomes" id="UP000215914"/>
    </source>
</evidence>
<accession>A0A251UER3</accession>
<gene>
    <name evidence="3" type="ORF">HannXRQ_Chr06g0164971</name>
    <name evidence="2" type="ORF">HanXRQr2_Chr06g0239541</name>
</gene>
<evidence type="ECO:0000313" key="3">
    <source>
        <dbReference type="EMBL" id="OTG21845.1"/>
    </source>
</evidence>
<dbReference type="AlphaFoldDB" id="A0A251UER3"/>
<organism evidence="3 4">
    <name type="scientific">Helianthus annuus</name>
    <name type="common">Common sunflower</name>
    <dbReference type="NCBI Taxonomy" id="4232"/>
    <lineage>
        <taxon>Eukaryota</taxon>
        <taxon>Viridiplantae</taxon>
        <taxon>Streptophyta</taxon>
        <taxon>Embryophyta</taxon>
        <taxon>Tracheophyta</taxon>
        <taxon>Spermatophyta</taxon>
        <taxon>Magnoliopsida</taxon>
        <taxon>eudicotyledons</taxon>
        <taxon>Gunneridae</taxon>
        <taxon>Pentapetalae</taxon>
        <taxon>asterids</taxon>
        <taxon>campanulids</taxon>
        <taxon>Asterales</taxon>
        <taxon>Asteraceae</taxon>
        <taxon>Asteroideae</taxon>
        <taxon>Heliantheae alliance</taxon>
        <taxon>Heliantheae</taxon>
        <taxon>Helianthus</taxon>
    </lineage>
</organism>
<feature type="region of interest" description="Disordered" evidence="1">
    <location>
        <begin position="1"/>
        <end position="21"/>
    </location>
</feature>
<evidence type="ECO:0000256" key="1">
    <source>
        <dbReference type="SAM" id="MobiDB-lite"/>
    </source>
</evidence>
<dbReference type="Gramene" id="mRNA:HanXRQr2_Chr06g0239541">
    <property type="protein sequence ID" value="mRNA:HanXRQr2_Chr06g0239541"/>
    <property type="gene ID" value="HanXRQr2_Chr06g0239541"/>
</dbReference>
<proteinExistence type="predicted"/>
<dbReference type="Proteomes" id="UP000215914">
    <property type="component" value="Chromosome 6"/>
</dbReference>
<dbReference type="EMBL" id="CM007895">
    <property type="protein sequence ID" value="OTG21845.1"/>
    <property type="molecule type" value="Genomic_DNA"/>
</dbReference>
<keyword evidence="4" id="KW-1185">Reference proteome</keyword>
<sequence>MNQPTISRADQRKTKSNTSRMQVERLQIDCIKERAMTSSYYPTISGQWSCMLHEVVST</sequence>
<dbReference type="EMBL" id="MNCJ02000321">
    <property type="protein sequence ID" value="KAF5800686.1"/>
    <property type="molecule type" value="Genomic_DNA"/>
</dbReference>
<evidence type="ECO:0000313" key="2">
    <source>
        <dbReference type="EMBL" id="KAF5800686.1"/>
    </source>
</evidence>
<protein>
    <submittedName>
        <fullName evidence="3">Uncharacterized protein</fullName>
    </submittedName>
</protein>
<dbReference type="InParanoid" id="A0A251UER3"/>
<reference evidence="2 4" key="1">
    <citation type="journal article" date="2017" name="Nature">
        <title>The sunflower genome provides insights into oil metabolism, flowering and Asterid evolution.</title>
        <authorList>
            <person name="Badouin H."/>
            <person name="Gouzy J."/>
            <person name="Grassa C.J."/>
            <person name="Murat F."/>
            <person name="Staton S.E."/>
            <person name="Cottret L."/>
            <person name="Lelandais-Briere C."/>
            <person name="Owens G.L."/>
            <person name="Carrere S."/>
            <person name="Mayjonade B."/>
            <person name="Legrand L."/>
            <person name="Gill N."/>
            <person name="Kane N.C."/>
            <person name="Bowers J.E."/>
            <person name="Hubner S."/>
            <person name="Bellec A."/>
            <person name="Berard A."/>
            <person name="Berges H."/>
            <person name="Blanchet N."/>
            <person name="Boniface M.C."/>
            <person name="Brunel D."/>
            <person name="Catrice O."/>
            <person name="Chaidir N."/>
            <person name="Claudel C."/>
            <person name="Donnadieu C."/>
            <person name="Faraut T."/>
            <person name="Fievet G."/>
            <person name="Helmstetter N."/>
            <person name="King M."/>
            <person name="Knapp S.J."/>
            <person name="Lai Z."/>
            <person name="Le Paslier M.C."/>
            <person name="Lippi Y."/>
            <person name="Lorenzon L."/>
            <person name="Mandel J.R."/>
            <person name="Marage G."/>
            <person name="Marchand G."/>
            <person name="Marquand E."/>
            <person name="Bret-Mestries E."/>
            <person name="Morien E."/>
            <person name="Nambeesan S."/>
            <person name="Nguyen T."/>
            <person name="Pegot-Espagnet P."/>
            <person name="Pouilly N."/>
            <person name="Raftis F."/>
            <person name="Sallet E."/>
            <person name="Schiex T."/>
            <person name="Thomas J."/>
            <person name="Vandecasteele C."/>
            <person name="Vares D."/>
            <person name="Vear F."/>
            <person name="Vautrin S."/>
            <person name="Crespi M."/>
            <person name="Mangin B."/>
            <person name="Burke J.M."/>
            <person name="Salse J."/>
            <person name="Munos S."/>
            <person name="Vincourt P."/>
            <person name="Rieseberg L.H."/>
            <person name="Langlade N.B."/>
        </authorList>
    </citation>
    <scope>NUCLEOTIDE SEQUENCE [LARGE SCALE GENOMIC DNA]</scope>
    <source>
        <strain evidence="4">cv. SF193</strain>
        <tissue evidence="2">Leaves</tissue>
    </source>
</reference>
<name>A0A251UER3_HELAN</name>
<reference evidence="2" key="3">
    <citation type="submission" date="2020-06" db="EMBL/GenBank/DDBJ databases">
        <title>Helianthus annuus Genome sequencing and assembly Release 2.</title>
        <authorList>
            <person name="Gouzy J."/>
            <person name="Langlade N."/>
            <person name="Munos S."/>
        </authorList>
    </citation>
    <scope>NUCLEOTIDE SEQUENCE</scope>
    <source>
        <tissue evidence="2">Leaves</tissue>
    </source>
</reference>
<reference evidence="3" key="2">
    <citation type="submission" date="2017-02" db="EMBL/GenBank/DDBJ databases">
        <title>Sunflower complete genome.</title>
        <authorList>
            <person name="Langlade N."/>
            <person name="Munos S."/>
        </authorList>
    </citation>
    <scope>NUCLEOTIDE SEQUENCE [LARGE SCALE GENOMIC DNA]</scope>
    <source>
        <tissue evidence="3">Leaves</tissue>
    </source>
</reference>